<name>A0A4V3WQ68_CAMSN</name>
<dbReference type="EMBL" id="SDRB02002629">
    <property type="protein sequence ID" value="THG19077.1"/>
    <property type="molecule type" value="Genomic_DNA"/>
</dbReference>
<comment type="caution">
    <text evidence="2">The sequence shown here is derived from an EMBL/GenBank/DDBJ whole genome shotgun (WGS) entry which is preliminary data.</text>
</comment>
<dbReference type="Proteomes" id="UP000306102">
    <property type="component" value="Unassembled WGS sequence"/>
</dbReference>
<dbReference type="GO" id="GO:0016787">
    <property type="term" value="F:hydrolase activity"/>
    <property type="evidence" value="ECO:0007669"/>
    <property type="project" value="InterPro"/>
</dbReference>
<evidence type="ECO:0000313" key="2">
    <source>
        <dbReference type="EMBL" id="THG19077.1"/>
    </source>
</evidence>
<dbReference type="PANTHER" id="PTHR17630">
    <property type="entry name" value="DIENELACTONE HYDROLASE"/>
    <property type="match status" value="1"/>
</dbReference>
<dbReference type="InterPro" id="IPR002925">
    <property type="entry name" value="Dienelactn_hydro"/>
</dbReference>
<protein>
    <recommendedName>
        <fullName evidence="1">Dienelactone hydrolase domain-containing protein</fullName>
    </recommendedName>
</protein>
<keyword evidence="3" id="KW-1185">Reference proteome</keyword>
<proteinExistence type="predicted"/>
<evidence type="ECO:0000313" key="3">
    <source>
        <dbReference type="Proteomes" id="UP000306102"/>
    </source>
</evidence>
<dbReference type="Gene3D" id="3.40.50.1820">
    <property type="entry name" value="alpha/beta hydrolase"/>
    <property type="match status" value="1"/>
</dbReference>
<reference evidence="2 3" key="1">
    <citation type="journal article" date="2018" name="Proc. Natl. Acad. Sci. U.S.A.">
        <title>Draft genome sequence of Camellia sinensis var. sinensis provides insights into the evolution of the tea genome and tea quality.</title>
        <authorList>
            <person name="Wei C."/>
            <person name="Yang H."/>
            <person name="Wang S."/>
            <person name="Zhao J."/>
            <person name="Liu C."/>
            <person name="Gao L."/>
            <person name="Xia E."/>
            <person name="Lu Y."/>
            <person name="Tai Y."/>
            <person name="She G."/>
            <person name="Sun J."/>
            <person name="Cao H."/>
            <person name="Tong W."/>
            <person name="Gao Q."/>
            <person name="Li Y."/>
            <person name="Deng W."/>
            <person name="Jiang X."/>
            <person name="Wang W."/>
            <person name="Chen Q."/>
            <person name="Zhang S."/>
            <person name="Li H."/>
            <person name="Wu J."/>
            <person name="Wang P."/>
            <person name="Li P."/>
            <person name="Shi C."/>
            <person name="Zheng F."/>
            <person name="Jian J."/>
            <person name="Huang B."/>
            <person name="Shan D."/>
            <person name="Shi M."/>
            <person name="Fang C."/>
            <person name="Yue Y."/>
            <person name="Li F."/>
            <person name="Li D."/>
            <person name="Wei S."/>
            <person name="Han B."/>
            <person name="Jiang C."/>
            <person name="Yin Y."/>
            <person name="Xia T."/>
            <person name="Zhang Z."/>
            <person name="Bennetzen J.L."/>
            <person name="Zhao S."/>
            <person name="Wan X."/>
        </authorList>
    </citation>
    <scope>NUCLEOTIDE SEQUENCE [LARGE SCALE GENOMIC DNA]</scope>
    <source>
        <strain evidence="3">cv. Shuchazao</strain>
        <tissue evidence="2">Leaf</tissue>
    </source>
</reference>
<dbReference type="Pfam" id="PF01738">
    <property type="entry name" value="DLH"/>
    <property type="match status" value="1"/>
</dbReference>
<gene>
    <name evidence="2" type="ORF">TEA_027643</name>
</gene>
<evidence type="ECO:0000259" key="1">
    <source>
        <dbReference type="Pfam" id="PF01738"/>
    </source>
</evidence>
<organism evidence="2 3">
    <name type="scientific">Camellia sinensis var. sinensis</name>
    <name type="common">China tea</name>
    <dbReference type="NCBI Taxonomy" id="542762"/>
    <lineage>
        <taxon>Eukaryota</taxon>
        <taxon>Viridiplantae</taxon>
        <taxon>Streptophyta</taxon>
        <taxon>Embryophyta</taxon>
        <taxon>Tracheophyta</taxon>
        <taxon>Spermatophyta</taxon>
        <taxon>Magnoliopsida</taxon>
        <taxon>eudicotyledons</taxon>
        <taxon>Gunneridae</taxon>
        <taxon>Pentapetalae</taxon>
        <taxon>asterids</taxon>
        <taxon>Ericales</taxon>
        <taxon>Theaceae</taxon>
        <taxon>Camellia</taxon>
    </lineage>
</organism>
<dbReference type="SUPFAM" id="SSF53474">
    <property type="entry name" value="alpha/beta-Hydrolases"/>
    <property type="match status" value="1"/>
</dbReference>
<dbReference type="AlphaFoldDB" id="A0A4V3WQ68"/>
<accession>A0A4V3WQ68</accession>
<dbReference type="InterPro" id="IPR029058">
    <property type="entry name" value="AB_hydrolase_fold"/>
</dbReference>
<feature type="domain" description="Dienelactone hydrolase" evidence="1">
    <location>
        <begin position="164"/>
        <end position="348"/>
    </location>
</feature>
<dbReference type="PANTHER" id="PTHR17630:SF97">
    <property type="entry name" value="ENDO-1,31,4-BETA-D-GLUCANASE-LIKE"/>
    <property type="match status" value="1"/>
</dbReference>
<sequence>MGENRGRCRRSEWKKFQTESTKVTNPCIIGSGDLPVVVLRPSCSVEGRGPPERDQSRTGVATVGVRDGTKEMRIGHFAQCCENAPTLLASSCGAGHVEDFGGLKTYISGSPHSKLGILLVSDVYAFLLDVSSVATEAGSFVDDVAEGNDGKKEKWLGYGEENKTQKERKLADKVAAVGFFVVVPDFFHGEPLIPNNPDRPFQAWIKDHSAEKASEDAKPVIEALKKKGVSKIGVAAFCWGAKVAVILAKHACINAAVLLHPSFVTLDDIQGVEVPISILGAEIDQLSPPELLEQFDQVLKAKNEVDAFVKIYPGVSHGWTVKYNSEDAEAAKRAEEAHKDMLDWFVKYIC</sequence>
<dbReference type="STRING" id="542762.A0A4V3WQ68"/>